<dbReference type="SUPFAM" id="SSF54373">
    <property type="entry name" value="FAD-linked reductases, C-terminal domain"/>
    <property type="match status" value="1"/>
</dbReference>
<dbReference type="Proteomes" id="UP000029443">
    <property type="component" value="Unassembled WGS sequence"/>
</dbReference>
<evidence type="ECO:0000313" key="3">
    <source>
        <dbReference type="EMBL" id="KGD60041.1"/>
    </source>
</evidence>
<accession>A0ABR4W9F8</accession>
<dbReference type="SUPFAM" id="SSF51905">
    <property type="entry name" value="FAD/NAD(P)-binding domain"/>
    <property type="match status" value="1"/>
</dbReference>
<comment type="caution">
    <text evidence="3">The sequence shown here is derived from an EMBL/GenBank/DDBJ whole genome shotgun (WGS) entry which is preliminary data.</text>
</comment>
<dbReference type="RefSeq" id="WP_084573527.1">
    <property type="nucleotide sequence ID" value="NZ_ARXU01000015.1"/>
</dbReference>
<organism evidence="3 4">
    <name type="scientific">Alcanivorax jadensis T9</name>
    <dbReference type="NCBI Taxonomy" id="1177181"/>
    <lineage>
        <taxon>Bacteria</taxon>
        <taxon>Pseudomonadati</taxon>
        <taxon>Pseudomonadota</taxon>
        <taxon>Gammaproteobacteria</taxon>
        <taxon>Oceanospirillales</taxon>
        <taxon>Alcanivoracaceae</taxon>
        <taxon>Alcanivorax</taxon>
    </lineage>
</organism>
<dbReference type="Gene3D" id="3.30.9.10">
    <property type="entry name" value="D-Amino Acid Oxidase, subunit A, domain 2"/>
    <property type="match status" value="1"/>
</dbReference>
<dbReference type="Pfam" id="PF01266">
    <property type="entry name" value="DAO"/>
    <property type="match status" value="1"/>
</dbReference>
<dbReference type="EMBL" id="ARXU01000015">
    <property type="protein sequence ID" value="KGD60041.1"/>
    <property type="molecule type" value="Genomic_DNA"/>
</dbReference>
<dbReference type="InterPro" id="IPR006076">
    <property type="entry name" value="FAD-dep_OxRdtase"/>
</dbReference>
<protein>
    <submittedName>
        <fullName evidence="3">Oxidoreductase</fullName>
    </submittedName>
</protein>
<dbReference type="InterPro" id="IPR036188">
    <property type="entry name" value="FAD/NAD-bd_sf"/>
</dbReference>
<evidence type="ECO:0000256" key="1">
    <source>
        <dbReference type="ARBA" id="ARBA00023002"/>
    </source>
</evidence>
<evidence type="ECO:0000259" key="2">
    <source>
        <dbReference type="Pfam" id="PF01266"/>
    </source>
</evidence>
<feature type="domain" description="FAD dependent oxidoreductase" evidence="2">
    <location>
        <begin position="4"/>
        <end position="337"/>
    </location>
</feature>
<keyword evidence="1" id="KW-0560">Oxidoreductase</keyword>
<gene>
    <name evidence="3" type="ORF">T9A_02997</name>
</gene>
<evidence type="ECO:0000313" key="4">
    <source>
        <dbReference type="Proteomes" id="UP000029443"/>
    </source>
</evidence>
<dbReference type="PANTHER" id="PTHR13847">
    <property type="entry name" value="SARCOSINE DEHYDROGENASE-RELATED"/>
    <property type="match status" value="1"/>
</dbReference>
<dbReference type="Gene3D" id="3.50.50.60">
    <property type="entry name" value="FAD/NAD(P)-binding domain"/>
    <property type="match status" value="1"/>
</dbReference>
<reference evidence="3 4" key="1">
    <citation type="submission" date="2012-09" db="EMBL/GenBank/DDBJ databases">
        <title>Genome Sequence of alkane-degrading Bacterium Alcanivorax jadensis T9.</title>
        <authorList>
            <person name="Lai Q."/>
            <person name="Shao Z."/>
        </authorList>
    </citation>
    <scope>NUCLEOTIDE SEQUENCE [LARGE SCALE GENOMIC DNA]</scope>
    <source>
        <strain evidence="3 4">T9</strain>
    </source>
</reference>
<sequence>MREVVIVGGGIVGLLSAFELTKREIPATVIDESEGGLASWAGGGILSPLYAWRYSDAMNRLTFDAMARYRGLFSELVGRCLEWSDLHQGGLWVHVDTKEMNTVKDWAGKWGVLSETLSGSDLLPSFPFSEGVFFPDLGNVRNPRLLKALRSYLASRGVSFIRDKVVSLLPRQKGAALETQNGLVLNAENVIVCAGVGSSKLLSMLGVSLPMFPVKGEMLLYHLTPGRVPSVMLTQSGYLIPRADGAVLVGSTLIRGDCTTYPTVSGRYQLEAVAANLLPELASRTPAHHWAGVRPGSEVDYPYIGAVPGCNGVFAAAGHYRNGLVSAPATAELLVQMMCGERPNIDPAPYSLSPGLRSRSSFFNR</sequence>
<keyword evidence="4" id="KW-1185">Reference proteome</keyword>
<name>A0ABR4W9F8_9GAMM</name>
<proteinExistence type="predicted"/>
<dbReference type="PANTHER" id="PTHR13847:SF289">
    <property type="entry name" value="GLYCINE OXIDASE"/>
    <property type="match status" value="1"/>
</dbReference>